<evidence type="ECO:0000256" key="1">
    <source>
        <dbReference type="SAM" id="Phobius"/>
    </source>
</evidence>
<protein>
    <submittedName>
        <fullName evidence="3">Uncharacterized protein</fullName>
    </submittedName>
</protein>
<name>A0A067QN81_9AGAM</name>
<dbReference type="Proteomes" id="UP000027265">
    <property type="component" value="Unassembled WGS sequence"/>
</dbReference>
<feature type="chain" id="PRO_5001648138" evidence="2">
    <location>
        <begin position="24"/>
        <end position="192"/>
    </location>
</feature>
<keyword evidence="4" id="KW-1185">Reference proteome</keyword>
<dbReference type="EMBL" id="KL197709">
    <property type="protein sequence ID" value="KDQ64091.1"/>
    <property type="molecule type" value="Genomic_DNA"/>
</dbReference>
<evidence type="ECO:0000313" key="3">
    <source>
        <dbReference type="EMBL" id="KDQ64091.1"/>
    </source>
</evidence>
<dbReference type="AlphaFoldDB" id="A0A067QN81"/>
<reference evidence="4" key="1">
    <citation type="journal article" date="2014" name="Proc. Natl. Acad. Sci. U.S.A.">
        <title>Extensive sampling of basidiomycete genomes demonstrates inadequacy of the white-rot/brown-rot paradigm for wood decay fungi.</title>
        <authorList>
            <person name="Riley R."/>
            <person name="Salamov A.A."/>
            <person name="Brown D.W."/>
            <person name="Nagy L.G."/>
            <person name="Floudas D."/>
            <person name="Held B.W."/>
            <person name="Levasseur A."/>
            <person name="Lombard V."/>
            <person name="Morin E."/>
            <person name="Otillar R."/>
            <person name="Lindquist E.A."/>
            <person name="Sun H."/>
            <person name="LaButti K.M."/>
            <person name="Schmutz J."/>
            <person name="Jabbour D."/>
            <person name="Luo H."/>
            <person name="Baker S.E."/>
            <person name="Pisabarro A.G."/>
            <person name="Walton J.D."/>
            <person name="Blanchette R.A."/>
            <person name="Henrissat B."/>
            <person name="Martin F."/>
            <person name="Cullen D."/>
            <person name="Hibbett D.S."/>
            <person name="Grigoriev I.V."/>
        </authorList>
    </citation>
    <scope>NUCLEOTIDE SEQUENCE [LARGE SCALE GENOMIC DNA]</scope>
    <source>
        <strain evidence="4">MUCL 33604</strain>
    </source>
</reference>
<accession>A0A067QN81</accession>
<feature type="transmembrane region" description="Helical" evidence="1">
    <location>
        <begin position="119"/>
        <end position="138"/>
    </location>
</feature>
<dbReference type="HOGENOM" id="CLU_1415350_0_0_1"/>
<keyword evidence="1" id="KW-0812">Transmembrane</keyword>
<dbReference type="OrthoDB" id="3324957at2759"/>
<sequence length="192" mass="21855">MARMSNCSLRIRILLLLFPIHDSVIYVDVPLFHPGCRVGIPSSWCHHRPRFSGDTCDVDLEARSSRPDKGDFRPYGLEPVIGVPRTREQRKALLRDTIGGFFFRHTVFRKYPYESSSIALVRGCVAIIAVTCLSLYALDLLVVMPTVESAFLPVRVSTGMPLWQDYEHSLGINRIDRIIFDRPVLSDIAFVY</sequence>
<keyword evidence="1" id="KW-1133">Transmembrane helix</keyword>
<feature type="signal peptide" evidence="2">
    <location>
        <begin position="1"/>
        <end position="23"/>
    </location>
</feature>
<evidence type="ECO:0000313" key="4">
    <source>
        <dbReference type="Proteomes" id="UP000027265"/>
    </source>
</evidence>
<dbReference type="InParanoid" id="A0A067QN81"/>
<keyword evidence="2" id="KW-0732">Signal</keyword>
<gene>
    <name evidence="3" type="ORF">JAAARDRAFT_215989</name>
</gene>
<evidence type="ECO:0000256" key="2">
    <source>
        <dbReference type="SAM" id="SignalP"/>
    </source>
</evidence>
<proteinExistence type="predicted"/>
<keyword evidence="1" id="KW-0472">Membrane</keyword>
<organism evidence="3 4">
    <name type="scientific">Jaapia argillacea MUCL 33604</name>
    <dbReference type="NCBI Taxonomy" id="933084"/>
    <lineage>
        <taxon>Eukaryota</taxon>
        <taxon>Fungi</taxon>
        <taxon>Dikarya</taxon>
        <taxon>Basidiomycota</taxon>
        <taxon>Agaricomycotina</taxon>
        <taxon>Agaricomycetes</taxon>
        <taxon>Agaricomycetidae</taxon>
        <taxon>Jaapiales</taxon>
        <taxon>Jaapiaceae</taxon>
        <taxon>Jaapia</taxon>
    </lineage>
</organism>